<evidence type="ECO:0000256" key="7">
    <source>
        <dbReference type="SAM" id="SignalP"/>
    </source>
</evidence>
<dbReference type="OrthoDB" id="47398at2759"/>
<evidence type="ECO:0000256" key="2">
    <source>
        <dbReference type="ARBA" id="ARBA00022729"/>
    </source>
</evidence>
<evidence type="ECO:0000313" key="10">
    <source>
        <dbReference type="Proteomes" id="UP001153069"/>
    </source>
</evidence>
<dbReference type="GO" id="GO:0006491">
    <property type="term" value="P:N-glycan processing"/>
    <property type="evidence" value="ECO:0007669"/>
    <property type="project" value="TreeGrafter"/>
</dbReference>
<dbReference type="PANTHER" id="PTHR12630:SF1">
    <property type="entry name" value="GLUCOSIDASE 2 SUBUNIT BETA"/>
    <property type="match status" value="1"/>
</dbReference>
<dbReference type="AlphaFoldDB" id="A0A9N8DDS0"/>
<dbReference type="EMBL" id="CAICTM010000026">
    <property type="protein sequence ID" value="CAB9497824.1"/>
    <property type="molecule type" value="Genomic_DNA"/>
</dbReference>
<dbReference type="InterPro" id="IPR009011">
    <property type="entry name" value="Man6P_isomerase_rcpt-bd_dom_sf"/>
</dbReference>
<feature type="compositionally biased region" description="Basic residues" evidence="6">
    <location>
        <begin position="319"/>
        <end position="333"/>
    </location>
</feature>
<protein>
    <recommendedName>
        <fullName evidence="1">Glucosidase 2 subunit beta</fullName>
    </recommendedName>
</protein>
<evidence type="ECO:0000256" key="4">
    <source>
        <dbReference type="ARBA" id="ARBA00023157"/>
    </source>
</evidence>
<reference evidence="9" key="1">
    <citation type="submission" date="2020-06" db="EMBL/GenBank/DDBJ databases">
        <authorList>
            <consortium name="Plant Systems Biology data submission"/>
        </authorList>
    </citation>
    <scope>NUCLEOTIDE SEQUENCE</scope>
    <source>
        <strain evidence="9">D6</strain>
    </source>
</reference>
<gene>
    <name evidence="9" type="ORF">SEMRO_26_G017670.1</name>
</gene>
<feature type="compositionally biased region" description="Acidic residues" evidence="6">
    <location>
        <begin position="347"/>
        <end position="374"/>
    </location>
</feature>
<accession>A0A9N8DDS0</accession>
<feature type="coiled-coil region" evidence="5">
    <location>
        <begin position="635"/>
        <end position="669"/>
    </location>
</feature>
<dbReference type="PANTHER" id="PTHR12630">
    <property type="entry name" value="N-LINKED OLIGOSACCHARIDE PROCESSING"/>
    <property type="match status" value="1"/>
</dbReference>
<dbReference type="SUPFAM" id="SSF50911">
    <property type="entry name" value="Mannose 6-phosphate receptor domain"/>
    <property type="match status" value="1"/>
</dbReference>
<sequence length="798" mass="88915">MKPVIVTLIALLLALPACALECAIGWGKEGGSAMHTVSDDQIDDGYCDCPLDGADEPHTNACSGSTMGAFTGVPAVTEFSKTYQCPQQKKLQIPYSRFHDGICDCCDGSDELPSVCPDICDQVLAEERALQQRMAKEFAIGQNKRQKEIEAFQLVLQEKQAEKEKVDQRLEQIQEQLGEVESEIDQVKHEFMQQRVNRAAEISQRVAMTTTTTSNDSLTGLLEPLTNEELTSLIVHSCQMAGEMERAADMDESTCVPLRLAGVDAALLWNREDQGKAVLKRMHTNVREEGKTLADLMIKNAKQTEDRYKKFLETDDNRNHRKRSSRRNKPGRRRLQECDDDYRPMDDDGFPDDYIDEDYEGAAEDSQTEDEDANNNEQNQDADNSETKSADQEIMETLKESLFSQPRVAFLQRAKEISDGIEALLKEHQDDSSNEEKEAEENAEKVVEEKEPIDKEAYETVQSTLESRVEAIERGYDYAVSAQILLMNGLAQSTQDQDQLRQDLLTLAVGTLVYSKLSLAHVWQIFQAILPEFNQNAADKSEKTCSTSPWVASCPPNAVTRGSITLPPSPVLKAAQILCTTPTFTKEKAEACAADADNALPTVMPDGYYGYDAVHPREENDMLQSIAAEWDLSIDDALQKSLDDLDKKKSEHEREKRNTEKTLEDIVDVVDGVKESRFGQDGELYALKDQCHSVKAGKYTYEVCLFGSAAQKEGDSASGTGLGSWDSASYDNETGNRILKWTNGVKCWNGPQRSATAIVTCGAETKVLSADEPDTCRYVLQMESHIACDDAFKQLHEL</sequence>
<feature type="chain" id="PRO_5040331177" description="Glucosidase 2 subunit beta" evidence="7">
    <location>
        <begin position="20"/>
        <end position="798"/>
    </location>
</feature>
<keyword evidence="10" id="KW-1185">Reference proteome</keyword>
<evidence type="ECO:0000259" key="8">
    <source>
        <dbReference type="PROSITE" id="PS51914"/>
    </source>
</evidence>
<dbReference type="GO" id="GO:0017177">
    <property type="term" value="C:glucosidase II complex"/>
    <property type="evidence" value="ECO:0007669"/>
    <property type="project" value="TreeGrafter"/>
</dbReference>
<dbReference type="InterPro" id="IPR039794">
    <property type="entry name" value="Gtb1-like"/>
</dbReference>
<name>A0A9N8DDS0_9STRA</name>
<dbReference type="Pfam" id="PF12999">
    <property type="entry name" value="PRKCSH-like"/>
    <property type="match status" value="1"/>
</dbReference>
<evidence type="ECO:0000256" key="1">
    <source>
        <dbReference type="ARBA" id="ARBA00022387"/>
    </source>
</evidence>
<dbReference type="Pfam" id="PF13015">
    <property type="entry name" value="PRKCSH_1"/>
    <property type="match status" value="1"/>
</dbReference>
<feature type="region of interest" description="Disordered" evidence="6">
    <location>
        <begin position="309"/>
        <end position="392"/>
    </location>
</feature>
<dbReference type="Proteomes" id="UP001153069">
    <property type="component" value="Unassembled WGS sequence"/>
</dbReference>
<feature type="compositionally biased region" description="Basic and acidic residues" evidence="6">
    <location>
        <begin position="309"/>
        <end position="318"/>
    </location>
</feature>
<feature type="compositionally biased region" description="Basic and acidic residues" evidence="6">
    <location>
        <begin position="334"/>
        <end position="346"/>
    </location>
</feature>
<dbReference type="InterPro" id="IPR028146">
    <property type="entry name" value="PRKCSH_N"/>
</dbReference>
<keyword evidence="4" id="KW-1015">Disulfide bond</keyword>
<keyword evidence="3" id="KW-0256">Endoplasmic reticulum</keyword>
<evidence type="ECO:0000256" key="3">
    <source>
        <dbReference type="ARBA" id="ARBA00022824"/>
    </source>
</evidence>
<feature type="region of interest" description="Disordered" evidence="6">
    <location>
        <begin position="427"/>
        <end position="449"/>
    </location>
</feature>
<evidence type="ECO:0000256" key="5">
    <source>
        <dbReference type="SAM" id="Coils"/>
    </source>
</evidence>
<keyword evidence="2 7" id="KW-0732">Signal</keyword>
<evidence type="ECO:0000313" key="9">
    <source>
        <dbReference type="EMBL" id="CAB9497824.1"/>
    </source>
</evidence>
<organism evidence="9 10">
    <name type="scientific">Seminavis robusta</name>
    <dbReference type="NCBI Taxonomy" id="568900"/>
    <lineage>
        <taxon>Eukaryota</taxon>
        <taxon>Sar</taxon>
        <taxon>Stramenopiles</taxon>
        <taxon>Ochrophyta</taxon>
        <taxon>Bacillariophyta</taxon>
        <taxon>Bacillariophyceae</taxon>
        <taxon>Bacillariophycidae</taxon>
        <taxon>Naviculales</taxon>
        <taxon>Naviculaceae</taxon>
        <taxon>Seminavis</taxon>
    </lineage>
</organism>
<dbReference type="InterPro" id="IPR044865">
    <property type="entry name" value="MRH_dom"/>
</dbReference>
<feature type="coiled-coil region" evidence="5">
    <location>
        <begin position="149"/>
        <end position="190"/>
    </location>
</feature>
<dbReference type="PROSITE" id="PS51914">
    <property type="entry name" value="MRH"/>
    <property type="match status" value="1"/>
</dbReference>
<dbReference type="InterPro" id="IPR036607">
    <property type="entry name" value="PRKCSH"/>
</dbReference>
<proteinExistence type="predicted"/>
<dbReference type="Gene3D" id="2.70.130.10">
    <property type="entry name" value="Mannose-6-phosphate receptor binding domain"/>
    <property type="match status" value="1"/>
</dbReference>
<comment type="caution">
    <text evidence="9">The sequence shown here is derived from an EMBL/GenBank/DDBJ whole genome shotgun (WGS) entry which is preliminary data.</text>
</comment>
<feature type="signal peptide" evidence="7">
    <location>
        <begin position="1"/>
        <end position="19"/>
    </location>
</feature>
<evidence type="ECO:0000256" key="6">
    <source>
        <dbReference type="SAM" id="MobiDB-lite"/>
    </source>
</evidence>
<feature type="domain" description="MRH" evidence="8">
    <location>
        <begin position="689"/>
        <end position="790"/>
    </location>
</feature>
<keyword evidence="5" id="KW-0175">Coiled coil</keyword>